<sequence>MIINETSVFDSYQRQFKFLKETADSNNSDRKVIKPFSISNSSVYESFSDRRIDKTSLLPDLNGFVAGSLSGITKLIVGHPFDTIKLRIQCTKPGFYSGPIDCLKRTIQNEGFRALYKGASPPALGWAISDSILMGSLDKYRNFLFRTFQADHQSEKYRPEMLEIKYHALAGVMAGWTVCLVVTPIETVKAKLQMQTSDPRTKFFTGPIDCSRKMIAQAGLLRSFYKALPSTILFRTSFGAMFSSYQVLINLFNRSSSTSNNSRGKNDKNMEKKNLFKGVARLDDQDGKYKKLFYQFLAGGISAELFWLIGFPFDSIKNRMMSDSIYEPKYKNVYSTARSIWLEGGLLAFYRGFIPCALRAFPTNAAALFVWEGYMRLMKH</sequence>
<dbReference type="SUPFAM" id="SSF103506">
    <property type="entry name" value="Mitochondrial carrier"/>
    <property type="match status" value="1"/>
</dbReference>
<feature type="repeat" description="Solcar" evidence="9">
    <location>
        <begin position="54"/>
        <end position="143"/>
    </location>
</feature>
<evidence type="ECO:0000256" key="1">
    <source>
        <dbReference type="ARBA" id="ARBA00004225"/>
    </source>
</evidence>
<comment type="subcellular location">
    <subcellularLocation>
        <location evidence="1">Mitochondrion membrane</location>
        <topology evidence="1">Multi-pass membrane protein</topology>
    </subcellularLocation>
</comment>
<dbReference type="Gene3D" id="1.50.40.10">
    <property type="entry name" value="Mitochondrial carrier domain"/>
    <property type="match status" value="2"/>
</dbReference>
<dbReference type="GO" id="GO:0000064">
    <property type="term" value="F:L-ornithine transmembrane transporter activity"/>
    <property type="evidence" value="ECO:0007669"/>
    <property type="project" value="TreeGrafter"/>
</dbReference>
<reference evidence="12" key="1">
    <citation type="submission" date="2022-06" db="EMBL/GenBank/DDBJ databases">
        <authorList>
            <consortium name="SYNGENTA / RWTH Aachen University"/>
        </authorList>
    </citation>
    <scope>NUCLEOTIDE SEQUENCE</scope>
</reference>
<comment type="caution">
    <text evidence="12">The sequence shown here is derived from an EMBL/GenBank/DDBJ whole genome shotgun (WGS) entry which is preliminary data.</text>
</comment>
<keyword evidence="13" id="KW-1185">Reference proteome</keyword>
<dbReference type="PANTHER" id="PTHR45624:SF57">
    <property type="entry name" value="MITOCHONDRIAL SUBSTRATE CARRIER FAMILY PROTEIN L"/>
    <property type="match status" value="1"/>
</dbReference>
<organism evidence="12 13">
    <name type="scientific">Phakopsora pachyrhizi</name>
    <name type="common">Asian soybean rust disease fungus</name>
    <dbReference type="NCBI Taxonomy" id="170000"/>
    <lineage>
        <taxon>Eukaryota</taxon>
        <taxon>Fungi</taxon>
        <taxon>Dikarya</taxon>
        <taxon>Basidiomycota</taxon>
        <taxon>Pucciniomycotina</taxon>
        <taxon>Pucciniomycetes</taxon>
        <taxon>Pucciniales</taxon>
        <taxon>Phakopsoraceae</taxon>
        <taxon>Phakopsora</taxon>
    </lineage>
</organism>
<keyword evidence="3 10" id="KW-0813">Transport</keyword>
<evidence type="ECO:0000256" key="4">
    <source>
        <dbReference type="ARBA" id="ARBA00022692"/>
    </source>
</evidence>
<evidence type="ECO:0000256" key="2">
    <source>
        <dbReference type="ARBA" id="ARBA00006375"/>
    </source>
</evidence>
<dbReference type="InterPro" id="IPR050567">
    <property type="entry name" value="Mitochondrial_Carrier"/>
</dbReference>
<dbReference type="Pfam" id="PF00153">
    <property type="entry name" value="Mito_carr"/>
    <property type="match status" value="3"/>
</dbReference>
<dbReference type="PANTHER" id="PTHR45624">
    <property type="entry name" value="MITOCHONDRIAL BASIC AMINO ACIDS TRANSPORTER-RELATED"/>
    <property type="match status" value="1"/>
</dbReference>
<feature type="transmembrane region" description="Helical" evidence="11">
    <location>
        <begin position="348"/>
        <end position="371"/>
    </location>
</feature>
<keyword evidence="6 11" id="KW-1133">Transmembrane helix</keyword>
<feature type="transmembrane region" description="Helical" evidence="11">
    <location>
        <begin position="232"/>
        <end position="253"/>
    </location>
</feature>
<comment type="similarity">
    <text evidence="2 10">Belongs to the mitochondrial carrier (TC 2.A.29) family.</text>
</comment>
<keyword evidence="5" id="KW-0677">Repeat</keyword>
<evidence type="ECO:0000256" key="11">
    <source>
        <dbReference type="SAM" id="Phobius"/>
    </source>
</evidence>
<evidence type="ECO:0000256" key="9">
    <source>
        <dbReference type="PROSITE-ProRule" id="PRU00282"/>
    </source>
</evidence>
<keyword evidence="8 9" id="KW-0472">Membrane</keyword>
<name>A0AAV0BC56_PHAPC</name>
<evidence type="ECO:0000313" key="12">
    <source>
        <dbReference type="EMBL" id="CAH7683933.1"/>
    </source>
</evidence>
<accession>A0AAV0BC56</accession>
<evidence type="ECO:0000313" key="13">
    <source>
        <dbReference type="Proteomes" id="UP001153365"/>
    </source>
</evidence>
<evidence type="ECO:0000256" key="3">
    <source>
        <dbReference type="ARBA" id="ARBA00022448"/>
    </source>
</evidence>
<keyword evidence="7" id="KW-0496">Mitochondrion</keyword>
<dbReference type="EMBL" id="CALTRL010005029">
    <property type="protein sequence ID" value="CAH7683933.1"/>
    <property type="molecule type" value="Genomic_DNA"/>
</dbReference>
<feature type="repeat" description="Solcar" evidence="9">
    <location>
        <begin position="290"/>
        <end position="377"/>
    </location>
</feature>
<dbReference type="GO" id="GO:0031966">
    <property type="term" value="C:mitochondrial membrane"/>
    <property type="evidence" value="ECO:0007669"/>
    <property type="project" value="UniProtKB-SubCell"/>
</dbReference>
<feature type="transmembrane region" description="Helical" evidence="11">
    <location>
        <begin position="166"/>
        <end position="185"/>
    </location>
</feature>
<dbReference type="InterPro" id="IPR018108">
    <property type="entry name" value="MCP_transmembrane"/>
</dbReference>
<protein>
    <submittedName>
        <fullName evidence="12">Mitochondrial carrier domain-containing protein</fullName>
    </submittedName>
</protein>
<feature type="repeat" description="Solcar" evidence="9">
    <location>
        <begin position="162"/>
        <end position="251"/>
    </location>
</feature>
<dbReference type="GO" id="GO:1990575">
    <property type="term" value="P:mitochondrial L-ornithine transmembrane transport"/>
    <property type="evidence" value="ECO:0007669"/>
    <property type="project" value="TreeGrafter"/>
</dbReference>
<dbReference type="AlphaFoldDB" id="A0AAV0BC56"/>
<evidence type="ECO:0000256" key="6">
    <source>
        <dbReference type="ARBA" id="ARBA00022989"/>
    </source>
</evidence>
<gene>
    <name evidence="12" type="ORF">PPACK8108_LOCUS17770</name>
</gene>
<dbReference type="Proteomes" id="UP001153365">
    <property type="component" value="Unassembled WGS sequence"/>
</dbReference>
<keyword evidence="4 9" id="KW-0812">Transmembrane</keyword>
<evidence type="ECO:0000256" key="8">
    <source>
        <dbReference type="ARBA" id="ARBA00023136"/>
    </source>
</evidence>
<dbReference type="InterPro" id="IPR023395">
    <property type="entry name" value="MCP_dom_sf"/>
</dbReference>
<dbReference type="PROSITE" id="PS50920">
    <property type="entry name" value="SOLCAR"/>
    <property type="match status" value="3"/>
</dbReference>
<proteinExistence type="inferred from homology"/>
<evidence type="ECO:0000256" key="10">
    <source>
        <dbReference type="RuleBase" id="RU000488"/>
    </source>
</evidence>
<evidence type="ECO:0000256" key="7">
    <source>
        <dbReference type="ARBA" id="ARBA00023128"/>
    </source>
</evidence>
<evidence type="ECO:0000256" key="5">
    <source>
        <dbReference type="ARBA" id="ARBA00022737"/>
    </source>
</evidence>
<feature type="transmembrane region" description="Helical" evidence="11">
    <location>
        <begin position="292"/>
        <end position="313"/>
    </location>
</feature>